<keyword evidence="2" id="KW-1185">Reference proteome</keyword>
<dbReference type="EMBL" id="JAYMYS010000007">
    <property type="protein sequence ID" value="KAK7386140.1"/>
    <property type="molecule type" value="Genomic_DNA"/>
</dbReference>
<protein>
    <submittedName>
        <fullName evidence="1">Uncharacterized protein</fullName>
    </submittedName>
</protein>
<proteinExistence type="predicted"/>
<dbReference type="Proteomes" id="UP001386955">
    <property type="component" value="Unassembled WGS sequence"/>
</dbReference>
<dbReference type="AlphaFoldDB" id="A0AAN9RZ60"/>
<comment type="caution">
    <text evidence="1">The sequence shown here is derived from an EMBL/GenBank/DDBJ whole genome shotgun (WGS) entry which is preliminary data.</text>
</comment>
<reference evidence="1 2" key="1">
    <citation type="submission" date="2024-01" db="EMBL/GenBank/DDBJ databases">
        <title>The genomes of 5 underutilized Papilionoideae crops provide insights into root nodulation and disease resistanc.</title>
        <authorList>
            <person name="Jiang F."/>
        </authorList>
    </citation>
    <scope>NUCLEOTIDE SEQUENCE [LARGE SCALE GENOMIC DNA]</scope>
    <source>
        <strain evidence="1">DUOXIRENSHENG_FW03</strain>
        <tissue evidence="1">Leaves</tissue>
    </source>
</reference>
<accession>A0AAN9RZ60</accession>
<evidence type="ECO:0000313" key="2">
    <source>
        <dbReference type="Proteomes" id="UP001386955"/>
    </source>
</evidence>
<organism evidence="1 2">
    <name type="scientific">Psophocarpus tetragonolobus</name>
    <name type="common">Winged bean</name>
    <name type="synonym">Dolichos tetragonolobus</name>
    <dbReference type="NCBI Taxonomy" id="3891"/>
    <lineage>
        <taxon>Eukaryota</taxon>
        <taxon>Viridiplantae</taxon>
        <taxon>Streptophyta</taxon>
        <taxon>Embryophyta</taxon>
        <taxon>Tracheophyta</taxon>
        <taxon>Spermatophyta</taxon>
        <taxon>Magnoliopsida</taxon>
        <taxon>eudicotyledons</taxon>
        <taxon>Gunneridae</taxon>
        <taxon>Pentapetalae</taxon>
        <taxon>rosids</taxon>
        <taxon>fabids</taxon>
        <taxon>Fabales</taxon>
        <taxon>Fabaceae</taxon>
        <taxon>Papilionoideae</taxon>
        <taxon>50 kb inversion clade</taxon>
        <taxon>NPAAA clade</taxon>
        <taxon>indigoferoid/millettioid clade</taxon>
        <taxon>Phaseoleae</taxon>
        <taxon>Psophocarpus</taxon>
    </lineage>
</organism>
<gene>
    <name evidence="1" type="ORF">VNO78_26140</name>
</gene>
<evidence type="ECO:0000313" key="1">
    <source>
        <dbReference type="EMBL" id="KAK7386140.1"/>
    </source>
</evidence>
<name>A0AAN9RZ60_PSOTE</name>
<sequence length="88" mass="9528">MAPMQASHLRISIGFSLFHHFRPKWTSLEFGIPFCRHHYCHHNLCYATTLTVVVTTATIVGFAPAIVVTIVDDGASGGGGDLAKGFAR</sequence>